<dbReference type="AlphaFoldDB" id="A0A7L5E1Q0"/>
<name>A0A7L5E1Q0_9SPHI</name>
<keyword evidence="1" id="KW-0732">Signal</keyword>
<evidence type="ECO:0000313" key="2">
    <source>
        <dbReference type="EMBL" id="QJD97292.1"/>
    </source>
</evidence>
<evidence type="ECO:0000313" key="3">
    <source>
        <dbReference type="Proteomes" id="UP000503278"/>
    </source>
</evidence>
<dbReference type="Pfam" id="PF12875">
    <property type="entry name" value="DUF3826"/>
    <property type="match status" value="1"/>
</dbReference>
<dbReference type="EMBL" id="CP051682">
    <property type="protein sequence ID" value="QJD97292.1"/>
    <property type="molecule type" value="Genomic_DNA"/>
</dbReference>
<keyword evidence="3" id="KW-1185">Reference proteome</keyword>
<sequence length="242" mass="26719">MRKYLKTSILLFGLAATSSVSYSQTTTASSENVPVMSAEAKAKSDQEVDQKAAEWVTSLNLNNAQKEAAVKSVVATHLKAIRNYNNEHPYTLVPAGINPVTGKSLSTLDRQIIAVSAMPKSIHENLMNGLHQNLTDAQVEAILDKYTIGKVEFTLNGYKSIVPNLTPTEESVILTNLKQAREQAVDFKNMKQISAIFEIYKTKNEEYLNTHGRNWHEMFKAYVDAAKAKKAADAKAAKSSQK</sequence>
<dbReference type="InterPro" id="IPR024284">
    <property type="entry name" value="DUF3826"/>
</dbReference>
<organism evidence="2 3">
    <name type="scientific">Mucilaginibacter robiniae</name>
    <dbReference type="NCBI Taxonomy" id="2728022"/>
    <lineage>
        <taxon>Bacteria</taxon>
        <taxon>Pseudomonadati</taxon>
        <taxon>Bacteroidota</taxon>
        <taxon>Sphingobacteriia</taxon>
        <taxon>Sphingobacteriales</taxon>
        <taxon>Sphingobacteriaceae</taxon>
        <taxon>Mucilaginibacter</taxon>
    </lineage>
</organism>
<dbReference type="RefSeq" id="WP_169609345.1">
    <property type="nucleotide sequence ID" value="NZ_CP051682.1"/>
</dbReference>
<dbReference type="Proteomes" id="UP000503278">
    <property type="component" value="Chromosome"/>
</dbReference>
<dbReference type="KEGG" id="mrob:HH214_16160"/>
<feature type="chain" id="PRO_5029817906" evidence="1">
    <location>
        <begin position="24"/>
        <end position="242"/>
    </location>
</feature>
<gene>
    <name evidence="2" type="ORF">HH214_16160</name>
</gene>
<proteinExistence type="predicted"/>
<reference evidence="2 3" key="1">
    <citation type="submission" date="2020-04" db="EMBL/GenBank/DDBJ databases">
        <title>Genome sequencing of novel species.</title>
        <authorList>
            <person name="Heo J."/>
            <person name="Kim S.-J."/>
            <person name="Kim J.-S."/>
            <person name="Hong S.-B."/>
            <person name="Kwon S.-W."/>
        </authorList>
    </citation>
    <scope>NUCLEOTIDE SEQUENCE [LARGE SCALE GENOMIC DNA]</scope>
    <source>
        <strain evidence="2 3">F39-2</strain>
    </source>
</reference>
<evidence type="ECO:0000256" key="1">
    <source>
        <dbReference type="SAM" id="SignalP"/>
    </source>
</evidence>
<feature type="signal peptide" evidence="1">
    <location>
        <begin position="1"/>
        <end position="23"/>
    </location>
</feature>
<accession>A0A7L5E1Q0</accession>
<protein>
    <submittedName>
        <fullName evidence="2">DUF3826 domain-containing protein</fullName>
    </submittedName>
</protein>